<name>A0AAV4SUJ9_CAEEX</name>
<gene>
    <name evidence="1" type="ORF">CEXT_127901</name>
</gene>
<reference evidence="1 2" key="1">
    <citation type="submission" date="2021-06" db="EMBL/GenBank/DDBJ databases">
        <title>Caerostris extrusa draft genome.</title>
        <authorList>
            <person name="Kono N."/>
            <person name="Arakawa K."/>
        </authorList>
    </citation>
    <scope>NUCLEOTIDE SEQUENCE [LARGE SCALE GENOMIC DNA]</scope>
</reference>
<protein>
    <submittedName>
        <fullName evidence="1">Uncharacterized protein</fullName>
    </submittedName>
</protein>
<evidence type="ECO:0000313" key="2">
    <source>
        <dbReference type="Proteomes" id="UP001054945"/>
    </source>
</evidence>
<comment type="caution">
    <text evidence="1">The sequence shown here is derived from an EMBL/GenBank/DDBJ whole genome shotgun (WGS) entry which is preliminary data.</text>
</comment>
<dbReference type="AlphaFoldDB" id="A0AAV4SUJ9"/>
<organism evidence="1 2">
    <name type="scientific">Caerostris extrusa</name>
    <name type="common">Bark spider</name>
    <name type="synonym">Caerostris bankana</name>
    <dbReference type="NCBI Taxonomy" id="172846"/>
    <lineage>
        <taxon>Eukaryota</taxon>
        <taxon>Metazoa</taxon>
        <taxon>Ecdysozoa</taxon>
        <taxon>Arthropoda</taxon>
        <taxon>Chelicerata</taxon>
        <taxon>Arachnida</taxon>
        <taxon>Araneae</taxon>
        <taxon>Araneomorphae</taxon>
        <taxon>Entelegynae</taxon>
        <taxon>Araneoidea</taxon>
        <taxon>Araneidae</taxon>
        <taxon>Caerostris</taxon>
    </lineage>
</organism>
<proteinExistence type="predicted"/>
<accession>A0AAV4SUJ9</accession>
<evidence type="ECO:0000313" key="1">
    <source>
        <dbReference type="EMBL" id="GIY36155.1"/>
    </source>
</evidence>
<keyword evidence="2" id="KW-1185">Reference proteome</keyword>
<dbReference type="EMBL" id="BPLR01010016">
    <property type="protein sequence ID" value="GIY36155.1"/>
    <property type="molecule type" value="Genomic_DNA"/>
</dbReference>
<sequence>MEIRLRLFLAFSGEPYRRTLSLFSPFPGFLLQGKRVPFFNCSASVVREISCVGPSPGMEKLGQCVNLQIFCLESRDTVSPEMNVVPLKYGIVFKTLLELTEQRIEIEMKKARH</sequence>
<dbReference type="Proteomes" id="UP001054945">
    <property type="component" value="Unassembled WGS sequence"/>
</dbReference>